<dbReference type="PRINTS" id="PR00081">
    <property type="entry name" value="GDHRDH"/>
</dbReference>
<accession>A0A9D2CAI2</accession>
<dbReference type="EMBL" id="DXDC01000337">
    <property type="protein sequence ID" value="HIY66828.1"/>
    <property type="molecule type" value="Genomic_DNA"/>
</dbReference>
<reference evidence="3" key="2">
    <citation type="submission" date="2021-04" db="EMBL/GenBank/DDBJ databases">
        <authorList>
            <person name="Gilroy R."/>
        </authorList>
    </citation>
    <scope>NUCLEOTIDE SEQUENCE</scope>
    <source>
        <strain evidence="3">ChiGjej1B1-98</strain>
    </source>
</reference>
<reference evidence="3" key="1">
    <citation type="journal article" date="2021" name="PeerJ">
        <title>Extensive microbial diversity within the chicken gut microbiome revealed by metagenomics and culture.</title>
        <authorList>
            <person name="Gilroy R."/>
            <person name="Ravi A."/>
            <person name="Getino M."/>
            <person name="Pursley I."/>
            <person name="Horton D.L."/>
            <person name="Alikhan N.F."/>
            <person name="Baker D."/>
            <person name="Gharbi K."/>
            <person name="Hall N."/>
            <person name="Watson M."/>
            <person name="Adriaenssens E.M."/>
            <person name="Foster-Nyarko E."/>
            <person name="Jarju S."/>
            <person name="Secka A."/>
            <person name="Antonio M."/>
            <person name="Oren A."/>
            <person name="Chaudhuri R.R."/>
            <person name="La Ragione R."/>
            <person name="Hildebrand F."/>
            <person name="Pallen M.J."/>
        </authorList>
    </citation>
    <scope>NUCLEOTIDE SEQUENCE</scope>
    <source>
        <strain evidence="3">ChiGjej1B1-98</strain>
    </source>
</reference>
<sequence length="256" mass="26095">MSLFALNDRVAIITGAGSGIGRATAVLFAEQGAKVVVSDIADTAEETVAHIAEAGGEAFAAIGDISDPTVAAQLVDRATETYGRVDILVNNAGIMDNFAGAADLDDAVLDRVLRVNTLAPLYFTRAVLPGMRERGSGAIVNVASAAGIRGAAAGAAYTMSKHAIIGLTKNTAYTYAHDGVRTNAIAPGGVATNVMTPELQKSIHGPSMERITPVHQSAVRNAEPEEQAAAILFLASDAASDVNGVVLPTDGGWAAG</sequence>
<dbReference type="CDD" id="cd05233">
    <property type="entry name" value="SDR_c"/>
    <property type="match status" value="1"/>
</dbReference>
<evidence type="ECO:0000313" key="4">
    <source>
        <dbReference type="Proteomes" id="UP000824005"/>
    </source>
</evidence>
<dbReference type="PROSITE" id="PS00061">
    <property type="entry name" value="ADH_SHORT"/>
    <property type="match status" value="1"/>
</dbReference>
<keyword evidence="2" id="KW-0560">Oxidoreductase</keyword>
<dbReference type="Gene3D" id="3.40.50.720">
    <property type="entry name" value="NAD(P)-binding Rossmann-like Domain"/>
    <property type="match status" value="1"/>
</dbReference>
<comment type="caution">
    <text evidence="3">The sequence shown here is derived from an EMBL/GenBank/DDBJ whole genome shotgun (WGS) entry which is preliminary data.</text>
</comment>
<protein>
    <submittedName>
        <fullName evidence="3">SDR family oxidoreductase</fullName>
    </submittedName>
</protein>
<dbReference type="FunFam" id="3.40.50.720:FF:000084">
    <property type="entry name" value="Short-chain dehydrogenase reductase"/>
    <property type="match status" value="1"/>
</dbReference>
<name>A0A9D2CAI2_9MICO</name>
<comment type="similarity">
    <text evidence="1">Belongs to the short-chain dehydrogenases/reductases (SDR) family.</text>
</comment>
<dbReference type="Proteomes" id="UP000824005">
    <property type="component" value="Unassembled WGS sequence"/>
</dbReference>
<gene>
    <name evidence="3" type="ORF">H9830_11190</name>
</gene>
<dbReference type="SUPFAM" id="SSF51735">
    <property type="entry name" value="NAD(P)-binding Rossmann-fold domains"/>
    <property type="match status" value="1"/>
</dbReference>
<proteinExistence type="inferred from homology"/>
<dbReference type="InterPro" id="IPR020904">
    <property type="entry name" value="Sc_DH/Rdtase_CS"/>
</dbReference>
<evidence type="ECO:0000313" key="3">
    <source>
        <dbReference type="EMBL" id="HIY66828.1"/>
    </source>
</evidence>
<dbReference type="PANTHER" id="PTHR42879">
    <property type="entry name" value="3-OXOACYL-(ACYL-CARRIER-PROTEIN) REDUCTASE"/>
    <property type="match status" value="1"/>
</dbReference>
<evidence type="ECO:0000256" key="1">
    <source>
        <dbReference type="ARBA" id="ARBA00006484"/>
    </source>
</evidence>
<evidence type="ECO:0000256" key="2">
    <source>
        <dbReference type="ARBA" id="ARBA00023002"/>
    </source>
</evidence>
<dbReference type="InterPro" id="IPR002347">
    <property type="entry name" value="SDR_fam"/>
</dbReference>
<dbReference type="PANTHER" id="PTHR42879:SF2">
    <property type="entry name" value="3-OXOACYL-[ACYL-CARRIER-PROTEIN] REDUCTASE FABG"/>
    <property type="match status" value="1"/>
</dbReference>
<dbReference type="InterPro" id="IPR050259">
    <property type="entry name" value="SDR"/>
</dbReference>
<dbReference type="AlphaFoldDB" id="A0A9D2CAI2"/>
<dbReference type="PRINTS" id="PR00080">
    <property type="entry name" value="SDRFAMILY"/>
</dbReference>
<dbReference type="Pfam" id="PF13561">
    <property type="entry name" value="adh_short_C2"/>
    <property type="match status" value="1"/>
</dbReference>
<dbReference type="GO" id="GO:0016491">
    <property type="term" value="F:oxidoreductase activity"/>
    <property type="evidence" value="ECO:0007669"/>
    <property type="project" value="UniProtKB-KW"/>
</dbReference>
<organism evidence="3 4">
    <name type="scientific">Candidatus Agrococcus pullicola</name>
    <dbReference type="NCBI Taxonomy" id="2838429"/>
    <lineage>
        <taxon>Bacteria</taxon>
        <taxon>Bacillati</taxon>
        <taxon>Actinomycetota</taxon>
        <taxon>Actinomycetes</taxon>
        <taxon>Micrococcales</taxon>
        <taxon>Microbacteriaceae</taxon>
        <taxon>Agrococcus</taxon>
    </lineage>
</organism>
<dbReference type="GO" id="GO:0032787">
    <property type="term" value="P:monocarboxylic acid metabolic process"/>
    <property type="evidence" value="ECO:0007669"/>
    <property type="project" value="UniProtKB-ARBA"/>
</dbReference>
<dbReference type="InterPro" id="IPR036291">
    <property type="entry name" value="NAD(P)-bd_dom_sf"/>
</dbReference>